<sequence length="67" mass="7408">MQPVTTDKKLLRVEEAAKLLGIGRTRAFELIKDGRLRSVKLGKTRLVPAKALDEFVELLLSESTDAA</sequence>
<dbReference type="EMBL" id="JAQFWP010000030">
    <property type="protein sequence ID" value="MDA2806133.1"/>
    <property type="molecule type" value="Genomic_DNA"/>
</dbReference>
<evidence type="ECO:0000313" key="2">
    <source>
        <dbReference type="EMBL" id="MDA2806133.1"/>
    </source>
</evidence>
<dbReference type="InterPro" id="IPR041657">
    <property type="entry name" value="HTH_17"/>
</dbReference>
<keyword evidence="3" id="KW-1185">Reference proteome</keyword>
<name>A0ABT4TN60_9ACTN</name>
<comment type="caution">
    <text evidence="2">The sequence shown here is derived from an EMBL/GenBank/DDBJ whole genome shotgun (WGS) entry which is preliminary data.</text>
</comment>
<dbReference type="Pfam" id="PF12728">
    <property type="entry name" value="HTH_17"/>
    <property type="match status" value="1"/>
</dbReference>
<gene>
    <name evidence="2" type="ORF">O4U47_16595</name>
</gene>
<accession>A0ABT4TN60</accession>
<proteinExistence type="predicted"/>
<dbReference type="RefSeq" id="WP_270678778.1">
    <property type="nucleotide sequence ID" value="NZ_JAQFWP010000030.1"/>
</dbReference>
<protein>
    <submittedName>
        <fullName evidence="2">Helix-turn-helix domain-containing protein</fullName>
    </submittedName>
</protein>
<dbReference type="InterPro" id="IPR010093">
    <property type="entry name" value="SinI_DNA-bd"/>
</dbReference>
<feature type="domain" description="Helix-turn-helix" evidence="1">
    <location>
        <begin position="10"/>
        <end position="57"/>
    </location>
</feature>
<dbReference type="NCBIfam" id="TIGR01764">
    <property type="entry name" value="excise"/>
    <property type="match status" value="1"/>
</dbReference>
<reference evidence="2" key="1">
    <citation type="submission" date="2023-01" db="EMBL/GenBank/DDBJ databases">
        <title>Draft genome sequence of Nocardiopsis sp. LSu2-4 isolated from halophytes.</title>
        <authorList>
            <person name="Duangmal K."/>
            <person name="Chantavorakit T."/>
        </authorList>
    </citation>
    <scope>NUCLEOTIDE SEQUENCE</scope>
    <source>
        <strain evidence="2">LSu2-4</strain>
    </source>
</reference>
<organism evidence="2 3">
    <name type="scientific">Nocardiopsis suaedae</name>
    <dbReference type="NCBI Taxonomy" id="3018444"/>
    <lineage>
        <taxon>Bacteria</taxon>
        <taxon>Bacillati</taxon>
        <taxon>Actinomycetota</taxon>
        <taxon>Actinomycetes</taxon>
        <taxon>Streptosporangiales</taxon>
        <taxon>Nocardiopsidaceae</taxon>
        <taxon>Nocardiopsis</taxon>
    </lineage>
</organism>
<evidence type="ECO:0000259" key="1">
    <source>
        <dbReference type="Pfam" id="PF12728"/>
    </source>
</evidence>
<dbReference type="Proteomes" id="UP001165685">
    <property type="component" value="Unassembled WGS sequence"/>
</dbReference>
<evidence type="ECO:0000313" key="3">
    <source>
        <dbReference type="Proteomes" id="UP001165685"/>
    </source>
</evidence>